<accession>E9GZK5</accession>
<keyword evidence="3" id="KW-1185">Reference proteome</keyword>
<name>E9GZK5_DAPPU</name>
<evidence type="ECO:0000256" key="1">
    <source>
        <dbReference type="SAM" id="SignalP"/>
    </source>
</evidence>
<keyword evidence="1" id="KW-0732">Signal</keyword>
<gene>
    <name evidence="2" type="ORF">DAPPUDRAFT_251000</name>
</gene>
<evidence type="ECO:0000313" key="2">
    <source>
        <dbReference type="EMBL" id="EFX75011.1"/>
    </source>
</evidence>
<organism evidence="2 3">
    <name type="scientific">Daphnia pulex</name>
    <name type="common">Water flea</name>
    <dbReference type="NCBI Taxonomy" id="6669"/>
    <lineage>
        <taxon>Eukaryota</taxon>
        <taxon>Metazoa</taxon>
        <taxon>Ecdysozoa</taxon>
        <taxon>Arthropoda</taxon>
        <taxon>Crustacea</taxon>
        <taxon>Branchiopoda</taxon>
        <taxon>Diplostraca</taxon>
        <taxon>Cladocera</taxon>
        <taxon>Anomopoda</taxon>
        <taxon>Daphniidae</taxon>
        <taxon>Daphnia</taxon>
    </lineage>
</organism>
<dbReference type="InParanoid" id="E9GZK5"/>
<feature type="signal peptide" evidence="1">
    <location>
        <begin position="1"/>
        <end position="18"/>
    </location>
</feature>
<proteinExistence type="predicted"/>
<reference evidence="2 3" key="1">
    <citation type="journal article" date="2011" name="Science">
        <title>The ecoresponsive genome of Daphnia pulex.</title>
        <authorList>
            <person name="Colbourne J.K."/>
            <person name="Pfrender M.E."/>
            <person name="Gilbert D."/>
            <person name="Thomas W.K."/>
            <person name="Tucker A."/>
            <person name="Oakley T.H."/>
            <person name="Tokishita S."/>
            <person name="Aerts A."/>
            <person name="Arnold G.J."/>
            <person name="Basu M.K."/>
            <person name="Bauer D.J."/>
            <person name="Caceres C.E."/>
            <person name="Carmel L."/>
            <person name="Casola C."/>
            <person name="Choi J.H."/>
            <person name="Detter J.C."/>
            <person name="Dong Q."/>
            <person name="Dusheyko S."/>
            <person name="Eads B.D."/>
            <person name="Frohlich T."/>
            <person name="Geiler-Samerotte K.A."/>
            <person name="Gerlach D."/>
            <person name="Hatcher P."/>
            <person name="Jogdeo S."/>
            <person name="Krijgsveld J."/>
            <person name="Kriventseva E.V."/>
            <person name="Kultz D."/>
            <person name="Laforsch C."/>
            <person name="Lindquist E."/>
            <person name="Lopez J."/>
            <person name="Manak J.R."/>
            <person name="Muller J."/>
            <person name="Pangilinan J."/>
            <person name="Patwardhan R.P."/>
            <person name="Pitluck S."/>
            <person name="Pritham E.J."/>
            <person name="Rechtsteiner A."/>
            <person name="Rho M."/>
            <person name="Rogozin I.B."/>
            <person name="Sakarya O."/>
            <person name="Salamov A."/>
            <person name="Schaack S."/>
            <person name="Shapiro H."/>
            <person name="Shiga Y."/>
            <person name="Skalitzky C."/>
            <person name="Smith Z."/>
            <person name="Souvorov A."/>
            <person name="Sung W."/>
            <person name="Tang Z."/>
            <person name="Tsuchiya D."/>
            <person name="Tu H."/>
            <person name="Vos H."/>
            <person name="Wang M."/>
            <person name="Wolf Y.I."/>
            <person name="Yamagata H."/>
            <person name="Yamada T."/>
            <person name="Ye Y."/>
            <person name="Shaw J.R."/>
            <person name="Andrews J."/>
            <person name="Crease T.J."/>
            <person name="Tang H."/>
            <person name="Lucas S.M."/>
            <person name="Robertson H.M."/>
            <person name="Bork P."/>
            <person name="Koonin E.V."/>
            <person name="Zdobnov E.M."/>
            <person name="Grigoriev I.V."/>
            <person name="Lynch M."/>
            <person name="Boore J.L."/>
        </authorList>
    </citation>
    <scope>NUCLEOTIDE SEQUENCE [LARGE SCALE GENOMIC DNA]</scope>
</reference>
<dbReference type="AlphaFoldDB" id="E9GZK5"/>
<sequence>MTWTTSIIILYLEHLILPPAMQPVGPNRDLRVIGHHDIHKHPVGEKHKARKKTIPH</sequence>
<feature type="chain" id="PRO_5003237873" evidence="1">
    <location>
        <begin position="19"/>
        <end position="56"/>
    </location>
</feature>
<dbReference type="KEGG" id="dpx:DAPPUDRAFT_251000"/>
<dbReference type="HOGENOM" id="CLU_3016318_0_0_1"/>
<evidence type="ECO:0000313" key="3">
    <source>
        <dbReference type="Proteomes" id="UP000000305"/>
    </source>
</evidence>
<dbReference type="EMBL" id="GL732578">
    <property type="protein sequence ID" value="EFX75011.1"/>
    <property type="molecule type" value="Genomic_DNA"/>
</dbReference>
<protein>
    <submittedName>
        <fullName evidence="2">Uncharacterized protein</fullName>
    </submittedName>
</protein>
<dbReference type="Proteomes" id="UP000000305">
    <property type="component" value="Unassembled WGS sequence"/>
</dbReference>